<dbReference type="OrthoDB" id="10262255at2759"/>
<evidence type="ECO:0000256" key="1">
    <source>
        <dbReference type="SAM" id="Coils"/>
    </source>
</evidence>
<evidence type="ECO:0000256" key="2">
    <source>
        <dbReference type="SAM" id="MobiDB-lite"/>
    </source>
</evidence>
<dbReference type="InterPro" id="IPR039341">
    <property type="entry name" value="CFAP99"/>
</dbReference>
<accession>A0A8C5LSH8</accession>
<protein>
    <submittedName>
        <fullName evidence="3">Cilia and flagella associated protein 99</fullName>
    </submittedName>
</protein>
<name>A0A8C5LSH8_9ANUR</name>
<proteinExistence type="predicted"/>
<keyword evidence="1" id="KW-0175">Coiled coil</keyword>
<feature type="compositionally biased region" description="Polar residues" evidence="2">
    <location>
        <begin position="607"/>
        <end position="618"/>
    </location>
</feature>
<gene>
    <name evidence="3" type="primary">CFAP99</name>
</gene>
<organism evidence="3 4">
    <name type="scientific">Leptobrachium leishanense</name>
    <name type="common">Leishan spiny toad</name>
    <dbReference type="NCBI Taxonomy" id="445787"/>
    <lineage>
        <taxon>Eukaryota</taxon>
        <taxon>Metazoa</taxon>
        <taxon>Chordata</taxon>
        <taxon>Craniata</taxon>
        <taxon>Vertebrata</taxon>
        <taxon>Euteleostomi</taxon>
        <taxon>Amphibia</taxon>
        <taxon>Batrachia</taxon>
        <taxon>Anura</taxon>
        <taxon>Pelobatoidea</taxon>
        <taxon>Megophryidae</taxon>
        <taxon>Leptobrachium</taxon>
    </lineage>
</organism>
<evidence type="ECO:0000313" key="4">
    <source>
        <dbReference type="Proteomes" id="UP000694569"/>
    </source>
</evidence>
<dbReference type="GeneTree" id="ENSGT00500000045231"/>
<dbReference type="AlphaFoldDB" id="A0A8C5LSH8"/>
<feature type="compositionally biased region" description="Basic and acidic residues" evidence="2">
    <location>
        <begin position="644"/>
        <end position="662"/>
    </location>
</feature>
<dbReference type="PANTHER" id="PTHR34649:SF1">
    <property type="entry name" value="CILIA- AND FLAGELLA-ASSOCIATED PROTEIN 99"/>
    <property type="match status" value="1"/>
</dbReference>
<dbReference type="Ensembl" id="ENSLLET00000003941.1">
    <property type="protein sequence ID" value="ENSLLEP00000003764.1"/>
    <property type="gene ID" value="ENSLLEG00000002429.1"/>
</dbReference>
<keyword evidence="4" id="KW-1185">Reference proteome</keyword>
<feature type="region of interest" description="Disordered" evidence="2">
    <location>
        <begin position="640"/>
        <end position="662"/>
    </location>
</feature>
<feature type="region of interest" description="Disordered" evidence="2">
    <location>
        <begin position="592"/>
        <end position="621"/>
    </location>
</feature>
<dbReference type="PANTHER" id="PTHR34649">
    <property type="entry name" value="CILIA- AND FLAGELLA-ASSOCIATED PROTEIN 99"/>
    <property type="match status" value="1"/>
</dbReference>
<sequence>MDSAAHKRTDYRKCVKLTSSLLLKYRPENQSLEHFLEESSKDLETLDTLEERFVVETLSGSVQYNELLDIVVDGFYARNGKNLLLSERCLYIVIAYIAAFKLDEYGSRTFTKIVNSQDSSKMCKFLRFFFNDLNLNTWIKDEWSHIYDSSYVKENWINPLLKWQPEIQTLISSIGNKIKNGPSPVKGTKITQTKEFNLTKPKPRSLLSPQRIPMQQEHQPVPDSTYKPPKEHEVLQTQKQRNRQKAEELLMEANMAQFKCANAEKSQKTKQVISEIIKEEENKLAFNKTKALQAPTYKGENVPVRLNAATILREGALYQRQVEEELRRVEKLVDGARDPSEFLEWQRQQREKDLEQQLAEIECRRLEGKLSHEEAVLARQNLIQENKKKALMKKEETAKMMRQYAEKRLQEEKDMRDLVEQVAEGHKNTKQARIKLQKYKQQIVQEVTEESQELLRQALEEAEEELRRKFELICEIRAIESVPVIRHKFVDMTETGGHRLNCEMSLVELHERLAIAKEAQRTAEEDKRDQILNEKQAKQQLLLDTLEQISFHRAAMGKASVLKTEEKKTKSQLFKATVAKDDRVTELQRKLEEKTAERKKQAESLKLTPSRNSRSSKISFDDNHWKELEESRERQAQLLQCGHSGERSNVHDRSENRSKLRS</sequence>
<evidence type="ECO:0000313" key="3">
    <source>
        <dbReference type="Ensembl" id="ENSLLEP00000003764.1"/>
    </source>
</evidence>
<reference evidence="3" key="1">
    <citation type="submission" date="2025-08" db="UniProtKB">
        <authorList>
            <consortium name="Ensembl"/>
        </authorList>
    </citation>
    <scope>IDENTIFICATION</scope>
</reference>
<feature type="coiled-coil region" evidence="1">
    <location>
        <begin position="401"/>
        <end position="472"/>
    </location>
</feature>
<reference evidence="3" key="2">
    <citation type="submission" date="2025-09" db="UniProtKB">
        <authorList>
            <consortium name="Ensembl"/>
        </authorList>
    </citation>
    <scope>IDENTIFICATION</scope>
</reference>
<dbReference type="Proteomes" id="UP000694569">
    <property type="component" value="Unplaced"/>
</dbReference>
<feature type="compositionally biased region" description="Basic and acidic residues" evidence="2">
    <location>
        <begin position="592"/>
        <end position="603"/>
    </location>
</feature>